<proteinExistence type="predicted"/>
<dbReference type="PROSITE" id="PS00622">
    <property type="entry name" value="HTH_LUXR_1"/>
    <property type="match status" value="1"/>
</dbReference>
<dbReference type="PANTHER" id="PTHR16305">
    <property type="entry name" value="TESTICULAR SOLUBLE ADENYLYL CYCLASE"/>
    <property type="match status" value="1"/>
</dbReference>
<evidence type="ECO:0000259" key="3">
    <source>
        <dbReference type="PROSITE" id="PS50043"/>
    </source>
</evidence>
<evidence type="ECO:0000313" key="4">
    <source>
        <dbReference type="EMBL" id="RDD84351.1"/>
    </source>
</evidence>
<dbReference type="InterPro" id="IPR016032">
    <property type="entry name" value="Sig_transdc_resp-reg_C-effctor"/>
</dbReference>
<dbReference type="SUPFAM" id="SSF46894">
    <property type="entry name" value="C-terminal effector domain of the bipartite response regulators"/>
    <property type="match status" value="1"/>
</dbReference>
<evidence type="ECO:0000256" key="1">
    <source>
        <dbReference type="ARBA" id="ARBA00022741"/>
    </source>
</evidence>
<gene>
    <name evidence="4" type="ORF">DVZ84_35685</name>
</gene>
<dbReference type="RefSeq" id="WP_114533427.1">
    <property type="nucleotide sequence ID" value="NZ_QQBH01000043.1"/>
</dbReference>
<dbReference type="Gene3D" id="1.25.40.10">
    <property type="entry name" value="Tetratricopeptide repeat domain"/>
    <property type="match status" value="2"/>
</dbReference>
<dbReference type="Pfam" id="PF00196">
    <property type="entry name" value="GerE"/>
    <property type="match status" value="1"/>
</dbReference>
<dbReference type="PANTHER" id="PTHR16305:SF35">
    <property type="entry name" value="TRANSCRIPTIONAL ACTIVATOR DOMAIN"/>
    <property type="match status" value="1"/>
</dbReference>
<dbReference type="InterPro" id="IPR011990">
    <property type="entry name" value="TPR-like_helical_dom_sf"/>
</dbReference>
<dbReference type="AlphaFoldDB" id="A0A369UV13"/>
<dbReference type="OrthoDB" id="3178131at2"/>
<comment type="caution">
    <text evidence="4">The sequence shown here is derived from an EMBL/GenBank/DDBJ whole genome shotgun (WGS) entry which is preliminary data.</text>
</comment>
<dbReference type="GO" id="GO:0006355">
    <property type="term" value="P:regulation of DNA-templated transcription"/>
    <property type="evidence" value="ECO:0007669"/>
    <property type="project" value="InterPro"/>
</dbReference>
<dbReference type="SMART" id="SM00421">
    <property type="entry name" value="HTH_LUXR"/>
    <property type="match status" value="1"/>
</dbReference>
<dbReference type="InterPro" id="IPR041664">
    <property type="entry name" value="AAA_16"/>
</dbReference>
<dbReference type="GO" id="GO:0005524">
    <property type="term" value="F:ATP binding"/>
    <property type="evidence" value="ECO:0007669"/>
    <property type="project" value="UniProtKB-KW"/>
</dbReference>
<dbReference type="Gene3D" id="1.10.10.10">
    <property type="entry name" value="Winged helix-like DNA-binding domain superfamily/Winged helix DNA-binding domain"/>
    <property type="match status" value="1"/>
</dbReference>
<dbReference type="GO" id="GO:0005737">
    <property type="term" value="C:cytoplasm"/>
    <property type="evidence" value="ECO:0007669"/>
    <property type="project" value="TreeGrafter"/>
</dbReference>
<name>A0A369UV13_9ACTN</name>
<dbReference type="InterPro" id="IPR000792">
    <property type="entry name" value="Tscrpt_reg_LuxR_C"/>
</dbReference>
<evidence type="ECO:0000313" key="5">
    <source>
        <dbReference type="Proteomes" id="UP000253742"/>
    </source>
</evidence>
<dbReference type="Proteomes" id="UP000253742">
    <property type="component" value="Unassembled WGS sequence"/>
</dbReference>
<keyword evidence="1" id="KW-0547">Nucleotide-binding</keyword>
<keyword evidence="2" id="KW-0067">ATP-binding</keyword>
<dbReference type="CDD" id="cd06170">
    <property type="entry name" value="LuxR_C_like"/>
    <property type="match status" value="1"/>
</dbReference>
<dbReference type="PRINTS" id="PR00038">
    <property type="entry name" value="HTHLUXR"/>
</dbReference>
<dbReference type="PROSITE" id="PS50043">
    <property type="entry name" value="HTH_LUXR_2"/>
    <property type="match status" value="1"/>
</dbReference>
<dbReference type="SUPFAM" id="SSF52540">
    <property type="entry name" value="P-loop containing nucleoside triphosphate hydrolases"/>
    <property type="match status" value="1"/>
</dbReference>
<dbReference type="GO" id="GO:0004016">
    <property type="term" value="F:adenylate cyclase activity"/>
    <property type="evidence" value="ECO:0007669"/>
    <property type="project" value="TreeGrafter"/>
</dbReference>
<dbReference type="InterPro" id="IPR027417">
    <property type="entry name" value="P-loop_NTPase"/>
</dbReference>
<dbReference type="EMBL" id="QQBH01000043">
    <property type="protein sequence ID" value="RDD84351.1"/>
    <property type="molecule type" value="Genomic_DNA"/>
</dbReference>
<reference evidence="4 5" key="1">
    <citation type="submission" date="2018-07" db="EMBL/GenBank/DDBJ databases">
        <title>Genome guided investigation of antibiotics producing actinomycetales strain isolated from a Macau mangrove ecosystem.</title>
        <authorList>
            <person name="Hu D."/>
        </authorList>
    </citation>
    <scope>NUCLEOTIDE SEQUENCE [LARGE SCALE GENOMIC DNA]</scope>
    <source>
        <strain evidence="4 5">2297</strain>
    </source>
</reference>
<dbReference type="Pfam" id="PF13191">
    <property type="entry name" value="AAA_16"/>
    <property type="match status" value="1"/>
</dbReference>
<protein>
    <submittedName>
        <fullName evidence="4">Helix-turn-helix transcriptional regulator</fullName>
    </submittedName>
</protein>
<evidence type="ECO:0000256" key="2">
    <source>
        <dbReference type="ARBA" id="ARBA00022840"/>
    </source>
</evidence>
<accession>A0A369UV13</accession>
<dbReference type="GO" id="GO:0003677">
    <property type="term" value="F:DNA binding"/>
    <property type="evidence" value="ECO:0007669"/>
    <property type="project" value="InterPro"/>
</dbReference>
<dbReference type="SUPFAM" id="SSF48452">
    <property type="entry name" value="TPR-like"/>
    <property type="match status" value="1"/>
</dbReference>
<dbReference type="InterPro" id="IPR036388">
    <property type="entry name" value="WH-like_DNA-bd_sf"/>
</dbReference>
<organism evidence="4 5">
    <name type="scientific">Streptomyces parvulus</name>
    <dbReference type="NCBI Taxonomy" id="146923"/>
    <lineage>
        <taxon>Bacteria</taxon>
        <taxon>Bacillati</taxon>
        <taxon>Actinomycetota</taxon>
        <taxon>Actinomycetes</taxon>
        <taxon>Kitasatosporales</taxon>
        <taxon>Streptomycetaceae</taxon>
        <taxon>Streptomyces</taxon>
    </lineage>
</organism>
<sequence>MGHLLERGAALTLLASEIRRTSTGLGRLVLLRGASGMGRSTLWEAAVGQAKDSGFHVLSVRCSAEGMAAPLSTVARLMNPAVQSADSPSPPSKEAKGAWFWQILQDEAARSPVLLAVDDVQHADPASRAWLAETVRRIDSSPVLLVATERNQYDIPAPSMCLNRTLPASVAIGHTLDPLSTSASAELIRAAAPSASAEWIAECVRAGAGNPLLLHALLEDVGNDHASPLPELSAALYPGAYPGAVDWWLNNAGSVTRQVARALAVAEQDGLRRPVEELSRFIATACGTDPARTLGWLTAMKRLGVLHEAEPGALAYTHPLLRDAVLGDWPTEHREAISRSFAETMLSNGDHAETVARQLLRSRPDGRTWALRSLEDAASTAAGGDRPEAAIRYLRRALAESDAAAPRHRLLHQLGTMEYRHGNGSTGVQQLHEALLIAAGPREKARTAIALGTALTERGDFQDAIGLLRATKQDLSGDPAATWSIDAAALLLAERSQGVRLPGQRQPLTGTARSSLASVSAGRALLVRHDVLAGEVAAQRAMALVRSSLSEPSDDLSEPFLLSSAASVALWADETQEAEGLAERGLEEPSWTRLHPVGHSLHVVRAEIALVRGDYKALLAEHTAAFGARATGHPALSSYAVLALTELGCFDEARSLVQELDASRAGDMWEPARFRYASGVLRAAQGDFTGALHDFFDCGRQLTAHSIVSPSFLPWRSAAALCRLARGDRSAALALAREELKLARVWNTPRSVGRALHAVAVATGGNEGLALGAEAVRLLRKSSDARDLIAALLSHGRQLASAGRRTDARTHYQEAARRSEQLGSVRLRSDAERDLRTVGVRRPSALLTGSESLTGSERRVAELAAEGHTNTEISNLLQITRRTVESHLTRSYRKLGIQNRARLRTALRSAEDDM</sequence>
<feature type="domain" description="HTH luxR-type" evidence="3">
    <location>
        <begin position="846"/>
        <end position="910"/>
    </location>
</feature>